<comment type="caution">
    <text evidence="2">The sequence shown here is derived from an EMBL/GenBank/DDBJ whole genome shotgun (WGS) entry which is preliminary data.</text>
</comment>
<feature type="region of interest" description="Disordered" evidence="1">
    <location>
        <begin position="161"/>
        <end position="188"/>
    </location>
</feature>
<sequence>MFIDPLTSIFPTTLEITNRKRTVCVRQHHRTSVAVTVSNTQDVPAVQSVHRIRTLRGLVRDSVQHTQDVRGCSVWGFRCVPSVHTRTSVSNTQDVRAQTANVPRQHNAGRPWLSVCPSAHADVPQYTQDVRQHTKEVRQHRRDVRGCPCVAVCTVQYTQDVPQDTQDGPTAQTHRTSVGRPSVHTGRP</sequence>
<keyword evidence="3" id="KW-1185">Reference proteome</keyword>
<gene>
    <name evidence="2" type="primary">SC376g500010.1_BraROA</name>
    <name evidence="2" type="ORF">IGI04_043100</name>
</gene>
<name>A0ABQ7KK96_BRACM</name>
<dbReference type="EMBL" id="JADBGQ010000218">
    <property type="protein sequence ID" value="KAG5373581.1"/>
    <property type="molecule type" value="Genomic_DNA"/>
</dbReference>
<dbReference type="Proteomes" id="UP000823674">
    <property type="component" value="Unassembled WGS sequence"/>
</dbReference>
<evidence type="ECO:0000256" key="1">
    <source>
        <dbReference type="SAM" id="MobiDB-lite"/>
    </source>
</evidence>
<accession>A0ABQ7KK96</accession>
<reference evidence="2 3" key="1">
    <citation type="submission" date="2021-03" db="EMBL/GenBank/DDBJ databases">
        <authorList>
            <person name="King G.J."/>
            <person name="Bancroft I."/>
            <person name="Baten A."/>
            <person name="Bloomfield J."/>
            <person name="Borpatragohain P."/>
            <person name="He Z."/>
            <person name="Irish N."/>
            <person name="Irwin J."/>
            <person name="Liu K."/>
            <person name="Mauleon R.P."/>
            <person name="Moore J."/>
            <person name="Morris R."/>
            <person name="Ostergaard L."/>
            <person name="Wang B."/>
            <person name="Wells R."/>
        </authorList>
    </citation>
    <scope>NUCLEOTIDE SEQUENCE [LARGE SCALE GENOMIC DNA]</scope>
    <source>
        <strain evidence="2">R-o-18</strain>
        <tissue evidence="2">Leaf</tissue>
    </source>
</reference>
<proteinExistence type="predicted"/>
<evidence type="ECO:0000313" key="3">
    <source>
        <dbReference type="Proteomes" id="UP000823674"/>
    </source>
</evidence>
<feature type="compositionally biased region" description="Polar residues" evidence="1">
    <location>
        <begin position="161"/>
        <end position="176"/>
    </location>
</feature>
<evidence type="ECO:0000313" key="2">
    <source>
        <dbReference type="EMBL" id="KAG5373581.1"/>
    </source>
</evidence>
<organism evidence="2 3">
    <name type="scientific">Brassica rapa subsp. trilocularis</name>
    <dbReference type="NCBI Taxonomy" id="1813537"/>
    <lineage>
        <taxon>Eukaryota</taxon>
        <taxon>Viridiplantae</taxon>
        <taxon>Streptophyta</taxon>
        <taxon>Embryophyta</taxon>
        <taxon>Tracheophyta</taxon>
        <taxon>Spermatophyta</taxon>
        <taxon>Magnoliopsida</taxon>
        <taxon>eudicotyledons</taxon>
        <taxon>Gunneridae</taxon>
        <taxon>Pentapetalae</taxon>
        <taxon>rosids</taxon>
        <taxon>malvids</taxon>
        <taxon>Brassicales</taxon>
        <taxon>Brassicaceae</taxon>
        <taxon>Brassiceae</taxon>
        <taxon>Brassica</taxon>
    </lineage>
</organism>
<protein>
    <submittedName>
        <fullName evidence="2">Uncharacterized protein</fullName>
    </submittedName>
</protein>